<dbReference type="SMART" id="SM01117">
    <property type="entry name" value="Cyt-b5"/>
    <property type="match status" value="1"/>
</dbReference>
<evidence type="ECO:0000259" key="6">
    <source>
        <dbReference type="PROSITE" id="PS50255"/>
    </source>
</evidence>
<dbReference type="GO" id="GO:0046872">
    <property type="term" value="F:metal ion binding"/>
    <property type="evidence" value="ECO:0007669"/>
    <property type="project" value="UniProtKB-KW"/>
</dbReference>
<comment type="similarity">
    <text evidence="4">Belongs to the cytochrome b5 family.</text>
</comment>
<organism evidence="7 8">
    <name type="scientific">Haemaphysalis longicornis</name>
    <name type="common">Bush tick</name>
    <dbReference type="NCBI Taxonomy" id="44386"/>
    <lineage>
        <taxon>Eukaryota</taxon>
        <taxon>Metazoa</taxon>
        <taxon>Ecdysozoa</taxon>
        <taxon>Arthropoda</taxon>
        <taxon>Chelicerata</taxon>
        <taxon>Arachnida</taxon>
        <taxon>Acari</taxon>
        <taxon>Parasitiformes</taxon>
        <taxon>Ixodida</taxon>
        <taxon>Ixodoidea</taxon>
        <taxon>Ixodidae</taxon>
        <taxon>Haemaphysalinae</taxon>
        <taxon>Haemaphysalis</taxon>
    </lineage>
</organism>
<name>A0A9J6H0A1_HAELO</name>
<evidence type="ECO:0000256" key="3">
    <source>
        <dbReference type="ARBA" id="ARBA00023004"/>
    </source>
</evidence>
<dbReference type="InterPro" id="IPR001199">
    <property type="entry name" value="Cyt_B5-like_heme/steroid-bd"/>
</dbReference>
<keyword evidence="8" id="KW-1185">Reference proteome</keyword>
<dbReference type="AlphaFoldDB" id="A0A9J6H0A1"/>
<evidence type="ECO:0000256" key="4">
    <source>
        <dbReference type="ARBA" id="ARBA00038168"/>
    </source>
</evidence>
<dbReference type="EMBL" id="JABSTR010000011">
    <property type="protein sequence ID" value="KAH9381130.1"/>
    <property type="molecule type" value="Genomic_DNA"/>
</dbReference>
<dbReference type="PROSITE" id="PS50255">
    <property type="entry name" value="CYTOCHROME_B5_2"/>
    <property type="match status" value="1"/>
</dbReference>
<dbReference type="OrthoDB" id="260519at2759"/>
<evidence type="ECO:0000256" key="2">
    <source>
        <dbReference type="ARBA" id="ARBA00022723"/>
    </source>
</evidence>
<dbReference type="SUPFAM" id="SSF55856">
    <property type="entry name" value="Cytochrome b5-like heme/steroid binding domain"/>
    <property type="match status" value="1"/>
</dbReference>
<feature type="domain" description="Cytochrome b5 heme-binding" evidence="6">
    <location>
        <begin position="21"/>
        <end position="65"/>
    </location>
</feature>
<dbReference type="PANTHER" id="PTHR19359:SF41">
    <property type="entry name" value="GEO08203P1"/>
    <property type="match status" value="1"/>
</dbReference>
<evidence type="ECO:0000313" key="8">
    <source>
        <dbReference type="Proteomes" id="UP000821853"/>
    </source>
</evidence>
<evidence type="ECO:0000256" key="5">
    <source>
        <dbReference type="SAM" id="MobiDB-lite"/>
    </source>
</evidence>
<accession>A0A9J6H0A1</accession>
<evidence type="ECO:0000313" key="7">
    <source>
        <dbReference type="EMBL" id="KAH9381130.1"/>
    </source>
</evidence>
<dbReference type="VEuPathDB" id="VectorBase:HLOH_062707"/>
<dbReference type="PANTHER" id="PTHR19359">
    <property type="entry name" value="CYTOCHROME B5"/>
    <property type="match status" value="1"/>
</dbReference>
<protein>
    <recommendedName>
        <fullName evidence="6">Cytochrome b5 heme-binding domain-containing protein</fullName>
    </recommendedName>
</protein>
<dbReference type="Proteomes" id="UP000821853">
    <property type="component" value="Chromosome 9"/>
</dbReference>
<dbReference type="Pfam" id="PF00173">
    <property type="entry name" value="Cyt-b5"/>
    <property type="match status" value="1"/>
</dbReference>
<proteinExistence type="inferred from homology"/>
<keyword evidence="2" id="KW-0479">Metal-binding</keyword>
<gene>
    <name evidence="7" type="ORF">HPB48_005544</name>
</gene>
<dbReference type="InterPro" id="IPR036400">
    <property type="entry name" value="Cyt_B5-like_heme/steroid_sf"/>
</dbReference>
<reference evidence="7 8" key="1">
    <citation type="journal article" date="2020" name="Cell">
        <title>Large-Scale Comparative Analyses of Tick Genomes Elucidate Their Genetic Diversity and Vector Capacities.</title>
        <authorList>
            <consortium name="Tick Genome and Microbiome Consortium (TIGMIC)"/>
            <person name="Jia N."/>
            <person name="Wang J."/>
            <person name="Shi W."/>
            <person name="Du L."/>
            <person name="Sun Y."/>
            <person name="Zhan W."/>
            <person name="Jiang J.F."/>
            <person name="Wang Q."/>
            <person name="Zhang B."/>
            <person name="Ji P."/>
            <person name="Bell-Sakyi L."/>
            <person name="Cui X.M."/>
            <person name="Yuan T.T."/>
            <person name="Jiang B.G."/>
            <person name="Yang W.F."/>
            <person name="Lam T.T."/>
            <person name="Chang Q.C."/>
            <person name="Ding S.J."/>
            <person name="Wang X.J."/>
            <person name="Zhu J.G."/>
            <person name="Ruan X.D."/>
            <person name="Zhao L."/>
            <person name="Wei J.T."/>
            <person name="Ye R.Z."/>
            <person name="Que T.C."/>
            <person name="Du C.H."/>
            <person name="Zhou Y.H."/>
            <person name="Cheng J.X."/>
            <person name="Dai P.F."/>
            <person name="Guo W.B."/>
            <person name="Han X.H."/>
            <person name="Huang E.J."/>
            <person name="Li L.F."/>
            <person name="Wei W."/>
            <person name="Gao Y.C."/>
            <person name="Liu J.Z."/>
            <person name="Shao H.Z."/>
            <person name="Wang X."/>
            <person name="Wang C.C."/>
            <person name="Yang T.C."/>
            <person name="Huo Q.B."/>
            <person name="Li W."/>
            <person name="Chen H.Y."/>
            <person name="Chen S.E."/>
            <person name="Zhou L.G."/>
            <person name="Ni X.B."/>
            <person name="Tian J.H."/>
            <person name="Sheng Y."/>
            <person name="Liu T."/>
            <person name="Pan Y.S."/>
            <person name="Xia L.Y."/>
            <person name="Li J."/>
            <person name="Zhao F."/>
            <person name="Cao W.C."/>
        </authorList>
    </citation>
    <scope>NUCLEOTIDE SEQUENCE [LARGE SCALE GENOMIC DNA]</scope>
    <source>
        <strain evidence="7">HaeL-2018</strain>
    </source>
</reference>
<evidence type="ECO:0000256" key="1">
    <source>
        <dbReference type="ARBA" id="ARBA00022617"/>
    </source>
</evidence>
<feature type="region of interest" description="Disordered" evidence="5">
    <location>
        <begin position="1"/>
        <end position="20"/>
    </location>
</feature>
<comment type="caution">
    <text evidence="7">The sequence shown here is derived from an EMBL/GenBank/DDBJ whole genome shotgun (WGS) entry which is preliminary data.</text>
</comment>
<dbReference type="GO" id="GO:0020037">
    <property type="term" value="F:heme binding"/>
    <property type="evidence" value="ECO:0007669"/>
    <property type="project" value="TreeGrafter"/>
</dbReference>
<dbReference type="Gene3D" id="3.10.120.10">
    <property type="entry name" value="Cytochrome b5-like heme/steroid binding domain"/>
    <property type="match status" value="1"/>
</dbReference>
<keyword evidence="1" id="KW-0349">Heme</keyword>
<dbReference type="GO" id="GO:0016020">
    <property type="term" value="C:membrane"/>
    <property type="evidence" value="ECO:0007669"/>
    <property type="project" value="TreeGrafter"/>
</dbReference>
<dbReference type="InterPro" id="IPR050668">
    <property type="entry name" value="Cytochrome_b5"/>
</dbReference>
<sequence length="67" mass="7400">MKIRVASASRPAVVQERNSPFRRHPGGEEILWEHAGRDATLAFMGTGHTREAVGLLQQYCVGILVEV</sequence>
<keyword evidence="3" id="KW-0408">Iron</keyword>